<sequence>MLKAFGLMSQQADNRPGFNMLYPWHFLGHAHREKIALDIVSQLEIEFGKGNVGYEIQWEMVWKATQAEENVV</sequence>
<reference evidence="1" key="1">
    <citation type="submission" date="2022-12" db="EMBL/GenBank/DDBJ databases">
        <title>Genome Sequence of Lasiodiplodia mahajangana.</title>
        <authorList>
            <person name="Buettner E."/>
        </authorList>
    </citation>
    <scope>NUCLEOTIDE SEQUENCE</scope>
    <source>
        <strain evidence="1">VT137</strain>
    </source>
</reference>
<protein>
    <submittedName>
        <fullName evidence="1">Uncharacterized protein</fullName>
    </submittedName>
</protein>
<comment type="caution">
    <text evidence="1">The sequence shown here is derived from an EMBL/GenBank/DDBJ whole genome shotgun (WGS) entry which is preliminary data.</text>
</comment>
<dbReference type="EMBL" id="JAPUUL010000630">
    <property type="protein sequence ID" value="KAJ8129904.1"/>
    <property type="molecule type" value="Genomic_DNA"/>
</dbReference>
<dbReference type="Proteomes" id="UP001153332">
    <property type="component" value="Unassembled WGS sequence"/>
</dbReference>
<gene>
    <name evidence="1" type="ORF">O1611_g3728</name>
</gene>
<proteinExistence type="predicted"/>
<keyword evidence="2" id="KW-1185">Reference proteome</keyword>
<accession>A0ACC2JQX0</accession>
<organism evidence="1 2">
    <name type="scientific">Lasiodiplodia mahajangana</name>
    <dbReference type="NCBI Taxonomy" id="1108764"/>
    <lineage>
        <taxon>Eukaryota</taxon>
        <taxon>Fungi</taxon>
        <taxon>Dikarya</taxon>
        <taxon>Ascomycota</taxon>
        <taxon>Pezizomycotina</taxon>
        <taxon>Dothideomycetes</taxon>
        <taxon>Dothideomycetes incertae sedis</taxon>
        <taxon>Botryosphaeriales</taxon>
        <taxon>Botryosphaeriaceae</taxon>
        <taxon>Lasiodiplodia</taxon>
    </lineage>
</organism>
<name>A0ACC2JQX0_9PEZI</name>
<evidence type="ECO:0000313" key="1">
    <source>
        <dbReference type="EMBL" id="KAJ8129904.1"/>
    </source>
</evidence>
<evidence type="ECO:0000313" key="2">
    <source>
        <dbReference type="Proteomes" id="UP001153332"/>
    </source>
</evidence>